<evidence type="ECO:0000256" key="8">
    <source>
        <dbReference type="ARBA" id="ARBA00022741"/>
    </source>
</evidence>
<sequence length="715" mass="76114">MTFRGSLARSILFASAYALATIGGRMTVIDGTSLSMVWPAAGVLVLWFCAQRDPRTRWMDALALVLITFAANLATGAGGRLAVIFVVANVGQIALFLWLFRGRQPPPGGEAPSEEGGRQELTRLRDLWILLGAAAAGTGLGALVVVTGMWLISGDVTWLPGALWMARNTASVLLIGGVGLRVSGAWHRRPADWTWRRLRPWAQRAWRSTGRWRVAEYTAMIVCSVAAYWFTFAFLHGLPVAFALISLTVWAGLRMPTTFVVCHGLLGGAAAVLFTFYRSGLFAGIADHATRALVVQLFIGMVAVIGLALALGRDERRALMRQLTAEKADLAAQKEQAQQHGQLLTAIIDSMADGLTVIDAEGRVLLRNAATVRLLGGRTSPDDQVAGTGYYGLFHLDGRPMADDETAYARVIAGEEHARHDMLVRNADTPEGRILTVSGTRLVDEHGVPRAVVVVHDVTAERRHRDELAAFAGVVAHDLQNPLAAMRGWTDAAADALQDLPAHPMVADAENSLVRAQRAGGRMRALIDDLLAYATARDAAIQPVTVDLGRLVTDIASARADAAIAAGTPMPRFGIGALHRVQADPALVRQLFDNLIGNAIKYTAPDVAPAIDIRSADREDGRVTVTITDNGIGIPEGQHEAIFGNFHRAHTAGSFAGTGLGLGICQRIVHRHGGVISAADEPGGGSRFSFTLPAAVPAPATGELVTAEGGGDRIV</sequence>
<evidence type="ECO:0000259" key="17">
    <source>
        <dbReference type="PROSITE" id="PS50112"/>
    </source>
</evidence>
<dbReference type="EC" id="2.7.13.3" evidence="4"/>
<dbReference type="InterPro" id="IPR036097">
    <property type="entry name" value="HisK_dim/P_sf"/>
</dbReference>
<feature type="transmembrane region" description="Helical" evidence="15">
    <location>
        <begin position="127"/>
        <end position="152"/>
    </location>
</feature>
<evidence type="ECO:0000259" key="16">
    <source>
        <dbReference type="PROSITE" id="PS50109"/>
    </source>
</evidence>
<dbReference type="Gene3D" id="3.30.565.10">
    <property type="entry name" value="Histidine kinase-like ATPase, C-terminal domain"/>
    <property type="match status" value="1"/>
</dbReference>
<dbReference type="Pfam" id="PF08448">
    <property type="entry name" value="PAS_4"/>
    <property type="match status" value="1"/>
</dbReference>
<dbReference type="SUPFAM" id="SSF47384">
    <property type="entry name" value="Homodimeric domain of signal transducing histidine kinase"/>
    <property type="match status" value="1"/>
</dbReference>
<dbReference type="SMART" id="SM00388">
    <property type="entry name" value="HisKA"/>
    <property type="match status" value="1"/>
</dbReference>
<keyword evidence="10 18" id="KW-0067">ATP-binding</keyword>
<reference evidence="18 19" key="1">
    <citation type="submission" date="2023-05" db="EMBL/GenBank/DDBJ databases">
        <title>Actinoplanes sp. NEAU-A12 genome sequencing.</title>
        <authorList>
            <person name="Wang Z.-S."/>
        </authorList>
    </citation>
    <scope>NUCLEOTIDE SEQUENCE [LARGE SCALE GENOMIC DNA]</scope>
    <source>
        <strain evidence="18 19">NEAU-A12</strain>
    </source>
</reference>
<keyword evidence="11 15" id="KW-1133">Transmembrane helix</keyword>
<feature type="transmembrane region" description="Helical" evidence="15">
    <location>
        <begin position="265"/>
        <end position="286"/>
    </location>
</feature>
<organism evidence="18 19">
    <name type="scientific">Actinoplanes sandaracinus</name>
    <dbReference type="NCBI Taxonomy" id="3045177"/>
    <lineage>
        <taxon>Bacteria</taxon>
        <taxon>Bacillati</taxon>
        <taxon>Actinomycetota</taxon>
        <taxon>Actinomycetes</taxon>
        <taxon>Micromonosporales</taxon>
        <taxon>Micromonosporaceae</taxon>
        <taxon>Actinoplanes</taxon>
    </lineage>
</organism>
<evidence type="ECO:0000256" key="12">
    <source>
        <dbReference type="ARBA" id="ARBA00023012"/>
    </source>
</evidence>
<dbReference type="SMART" id="SM00091">
    <property type="entry name" value="PAS"/>
    <property type="match status" value="1"/>
</dbReference>
<evidence type="ECO:0000256" key="6">
    <source>
        <dbReference type="ARBA" id="ARBA00022679"/>
    </source>
</evidence>
<keyword evidence="19" id="KW-1185">Reference proteome</keyword>
<feature type="transmembrane region" description="Helical" evidence="15">
    <location>
        <begin position="81"/>
        <end position="100"/>
    </location>
</feature>
<comment type="subcellular location">
    <subcellularLocation>
        <location evidence="3">Cell membrane</location>
    </subcellularLocation>
    <subcellularLocation>
        <location evidence="2">Membrane</location>
        <topology evidence="2">Multi-pass membrane protein</topology>
    </subcellularLocation>
</comment>
<dbReference type="InterPro" id="IPR003661">
    <property type="entry name" value="HisK_dim/P_dom"/>
</dbReference>
<dbReference type="InterPro" id="IPR003594">
    <property type="entry name" value="HATPase_dom"/>
</dbReference>
<keyword evidence="9" id="KW-0418">Kinase</keyword>
<evidence type="ECO:0000256" key="9">
    <source>
        <dbReference type="ARBA" id="ARBA00022777"/>
    </source>
</evidence>
<dbReference type="SMART" id="SM00387">
    <property type="entry name" value="HATPase_c"/>
    <property type="match status" value="1"/>
</dbReference>
<evidence type="ECO:0000256" key="4">
    <source>
        <dbReference type="ARBA" id="ARBA00012438"/>
    </source>
</evidence>
<dbReference type="PANTHER" id="PTHR42878">
    <property type="entry name" value="TWO-COMPONENT HISTIDINE KINASE"/>
    <property type="match status" value="1"/>
</dbReference>
<dbReference type="InterPro" id="IPR005467">
    <property type="entry name" value="His_kinase_dom"/>
</dbReference>
<dbReference type="Gene3D" id="1.10.287.130">
    <property type="match status" value="1"/>
</dbReference>
<keyword evidence="5" id="KW-0597">Phosphoprotein</keyword>
<dbReference type="GO" id="GO:0005524">
    <property type="term" value="F:ATP binding"/>
    <property type="evidence" value="ECO:0007669"/>
    <property type="project" value="UniProtKB-KW"/>
</dbReference>
<dbReference type="RefSeq" id="WP_282758910.1">
    <property type="nucleotide sequence ID" value="NZ_JASCTH010000005.1"/>
</dbReference>
<dbReference type="InterPro" id="IPR036890">
    <property type="entry name" value="HATPase_C_sf"/>
</dbReference>
<keyword evidence="13 15" id="KW-0472">Membrane</keyword>
<evidence type="ECO:0000256" key="7">
    <source>
        <dbReference type="ARBA" id="ARBA00022692"/>
    </source>
</evidence>
<evidence type="ECO:0000256" key="1">
    <source>
        <dbReference type="ARBA" id="ARBA00000085"/>
    </source>
</evidence>
<protein>
    <recommendedName>
        <fullName evidence="14">Sensor-like histidine kinase SenX3</fullName>
        <ecNumber evidence="4">2.7.13.3</ecNumber>
    </recommendedName>
</protein>
<evidence type="ECO:0000313" key="18">
    <source>
        <dbReference type="EMBL" id="MDI6098976.1"/>
    </source>
</evidence>
<evidence type="ECO:0000256" key="15">
    <source>
        <dbReference type="SAM" id="Phobius"/>
    </source>
</evidence>
<evidence type="ECO:0000256" key="10">
    <source>
        <dbReference type="ARBA" id="ARBA00022840"/>
    </source>
</evidence>
<accession>A0ABT6WGX5</accession>
<keyword evidence="8" id="KW-0547">Nucleotide-binding</keyword>
<evidence type="ECO:0000256" key="11">
    <source>
        <dbReference type="ARBA" id="ARBA00022989"/>
    </source>
</evidence>
<dbReference type="Pfam" id="PF00512">
    <property type="entry name" value="HisKA"/>
    <property type="match status" value="1"/>
</dbReference>
<proteinExistence type="predicted"/>
<feature type="transmembrane region" description="Helical" evidence="15">
    <location>
        <begin position="236"/>
        <end position="253"/>
    </location>
</feature>
<dbReference type="PRINTS" id="PR00344">
    <property type="entry name" value="BCTRLSENSOR"/>
</dbReference>
<feature type="domain" description="PAS" evidence="17">
    <location>
        <begin position="340"/>
        <end position="376"/>
    </location>
</feature>
<dbReference type="CDD" id="cd00082">
    <property type="entry name" value="HisKA"/>
    <property type="match status" value="1"/>
</dbReference>
<dbReference type="SUPFAM" id="SSF55785">
    <property type="entry name" value="PYP-like sensor domain (PAS domain)"/>
    <property type="match status" value="1"/>
</dbReference>
<dbReference type="InterPro" id="IPR050351">
    <property type="entry name" value="BphY/WalK/GraS-like"/>
</dbReference>
<gene>
    <name evidence="18" type="ORF">QLQ12_10225</name>
</gene>
<evidence type="ECO:0000256" key="13">
    <source>
        <dbReference type="ARBA" id="ARBA00023136"/>
    </source>
</evidence>
<dbReference type="InterPro" id="IPR000014">
    <property type="entry name" value="PAS"/>
</dbReference>
<dbReference type="EMBL" id="JASCTH010000005">
    <property type="protein sequence ID" value="MDI6098976.1"/>
    <property type="molecule type" value="Genomic_DNA"/>
</dbReference>
<feature type="transmembrane region" description="Helical" evidence="15">
    <location>
        <begin position="57"/>
        <end position="75"/>
    </location>
</feature>
<dbReference type="PROSITE" id="PS50112">
    <property type="entry name" value="PAS"/>
    <property type="match status" value="1"/>
</dbReference>
<dbReference type="PANTHER" id="PTHR42878:SF7">
    <property type="entry name" value="SENSOR HISTIDINE KINASE GLRK"/>
    <property type="match status" value="1"/>
</dbReference>
<dbReference type="SUPFAM" id="SSF55874">
    <property type="entry name" value="ATPase domain of HSP90 chaperone/DNA topoisomerase II/histidine kinase"/>
    <property type="match status" value="1"/>
</dbReference>
<feature type="transmembrane region" description="Helical" evidence="15">
    <location>
        <begin position="292"/>
        <end position="312"/>
    </location>
</feature>
<keyword evidence="12" id="KW-0902">Two-component regulatory system</keyword>
<comment type="caution">
    <text evidence="18">The sequence shown here is derived from an EMBL/GenBank/DDBJ whole genome shotgun (WGS) entry which is preliminary data.</text>
</comment>
<evidence type="ECO:0000256" key="3">
    <source>
        <dbReference type="ARBA" id="ARBA00004236"/>
    </source>
</evidence>
<dbReference type="Pfam" id="PF02518">
    <property type="entry name" value="HATPase_c"/>
    <property type="match status" value="1"/>
</dbReference>
<dbReference type="Proteomes" id="UP001241758">
    <property type="component" value="Unassembled WGS sequence"/>
</dbReference>
<dbReference type="InterPro" id="IPR004358">
    <property type="entry name" value="Sig_transdc_His_kin-like_C"/>
</dbReference>
<keyword evidence="7 15" id="KW-0812">Transmembrane</keyword>
<evidence type="ECO:0000256" key="5">
    <source>
        <dbReference type="ARBA" id="ARBA00022553"/>
    </source>
</evidence>
<dbReference type="InterPro" id="IPR035965">
    <property type="entry name" value="PAS-like_dom_sf"/>
</dbReference>
<dbReference type="Gene3D" id="3.30.450.20">
    <property type="entry name" value="PAS domain"/>
    <property type="match status" value="1"/>
</dbReference>
<evidence type="ECO:0000313" key="19">
    <source>
        <dbReference type="Proteomes" id="UP001241758"/>
    </source>
</evidence>
<feature type="domain" description="Histidine kinase" evidence="16">
    <location>
        <begin position="474"/>
        <end position="696"/>
    </location>
</feature>
<keyword evidence="6" id="KW-0808">Transferase</keyword>
<evidence type="ECO:0000256" key="2">
    <source>
        <dbReference type="ARBA" id="ARBA00004141"/>
    </source>
</evidence>
<comment type="catalytic activity">
    <reaction evidence="1">
        <text>ATP + protein L-histidine = ADP + protein N-phospho-L-histidine.</text>
        <dbReference type="EC" id="2.7.13.3"/>
    </reaction>
</comment>
<dbReference type="CDD" id="cd00130">
    <property type="entry name" value="PAS"/>
    <property type="match status" value="1"/>
</dbReference>
<feature type="transmembrane region" description="Helical" evidence="15">
    <location>
        <begin position="28"/>
        <end position="50"/>
    </location>
</feature>
<feature type="transmembrane region" description="Helical" evidence="15">
    <location>
        <begin position="158"/>
        <end position="180"/>
    </location>
</feature>
<evidence type="ECO:0000256" key="14">
    <source>
        <dbReference type="ARBA" id="ARBA00039401"/>
    </source>
</evidence>
<name>A0ABT6WGX5_9ACTN</name>
<dbReference type="PROSITE" id="PS50109">
    <property type="entry name" value="HIS_KIN"/>
    <property type="match status" value="1"/>
</dbReference>
<dbReference type="InterPro" id="IPR013656">
    <property type="entry name" value="PAS_4"/>
</dbReference>